<evidence type="ECO:0000256" key="3">
    <source>
        <dbReference type="ARBA" id="ARBA00022475"/>
    </source>
</evidence>
<gene>
    <name evidence="12" type="ORF">U0C82_15260</name>
</gene>
<feature type="transmembrane region" description="Helical" evidence="9">
    <location>
        <begin position="91"/>
        <end position="112"/>
    </location>
</feature>
<keyword evidence="6 9" id="KW-1133">Transmembrane helix</keyword>
<comment type="subunit">
    <text evidence="9">The complex comprises the extracytoplasmic solute receptor protein and the two transmembrane proteins.</text>
</comment>
<dbReference type="Pfam" id="PF04290">
    <property type="entry name" value="DctQ"/>
    <property type="match status" value="1"/>
</dbReference>
<protein>
    <recommendedName>
        <fullName evidence="9">TRAP transporter small permease protein</fullName>
    </recommendedName>
</protein>
<dbReference type="PANTHER" id="PTHR35011:SF2">
    <property type="entry name" value="2,3-DIKETO-L-GULONATE TRAP TRANSPORTER SMALL PERMEASE PROTEIN YIAM"/>
    <property type="match status" value="1"/>
</dbReference>
<reference evidence="12 13" key="1">
    <citation type="submission" date="2023-12" db="EMBL/GenBank/DDBJ databases">
        <title>Description of Novel Strain Fulvimarina sp. 2208YS6-2-32 isolated from Uroteuthis (Photololigo) edulis.</title>
        <authorList>
            <person name="Park J.-S."/>
        </authorList>
    </citation>
    <scope>NUCLEOTIDE SEQUENCE [LARGE SCALE GENOMIC DNA]</scope>
    <source>
        <strain evidence="12 13">2208YS6-2-32</strain>
    </source>
</reference>
<evidence type="ECO:0000259" key="11">
    <source>
        <dbReference type="Pfam" id="PF04290"/>
    </source>
</evidence>
<feature type="region of interest" description="Disordered" evidence="10">
    <location>
        <begin position="245"/>
        <end position="286"/>
    </location>
</feature>
<feature type="domain" description="Tripartite ATP-independent periplasmic transporters DctQ component" evidence="11">
    <location>
        <begin position="28"/>
        <end position="160"/>
    </location>
</feature>
<feature type="transmembrane region" description="Helical" evidence="9">
    <location>
        <begin position="202"/>
        <end position="223"/>
    </location>
</feature>
<feature type="transmembrane region" description="Helical" evidence="9">
    <location>
        <begin position="20"/>
        <end position="40"/>
    </location>
</feature>
<evidence type="ECO:0000256" key="7">
    <source>
        <dbReference type="ARBA" id="ARBA00023136"/>
    </source>
</evidence>
<comment type="function">
    <text evidence="9">Part of the tripartite ATP-independent periplasmic (TRAP) transport system.</text>
</comment>
<dbReference type="PANTHER" id="PTHR35011">
    <property type="entry name" value="2,3-DIKETO-L-GULONATE TRAP TRANSPORTER SMALL PERMEASE PROTEIN YIAM"/>
    <property type="match status" value="1"/>
</dbReference>
<evidence type="ECO:0000256" key="10">
    <source>
        <dbReference type="SAM" id="MobiDB-lite"/>
    </source>
</evidence>
<comment type="caution">
    <text evidence="9">Lacks conserved residue(s) required for the propagation of feature annotation.</text>
</comment>
<name>A0ABU5I6R0_9HYPH</name>
<feature type="transmembrane region" description="Helical" evidence="9">
    <location>
        <begin position="169"/>
        <end position="190"/>
    </location>
</feature>
<keyword evidence="7 9" id="KW-0472">Membrane</keyword>
<evidence type="ECO:0000256" key="2">
    <source>
        <dbReference type="ARBA" id="ARBA00022448"/>
    </source>
</evidence>
<dbReference type="Proteomes" id="UP001294412">
    <property type="component" value="Unassembled WGS sequence"/>
</dbReference>
<sequence length="286" mass="31789">MVEHEPTGPVDRLSFTFSRVTMWGPAFIVCIMFYEVVMRYMFQAPTLWVNELSLWAAGAVYVTAGLYSMQQRSHIRIFVLYDMAPLWLRRIFDVISTLCVAIFFIAVLWGAFGEALAKFWRWEAFGTAWDPPLPATIKPLVLITLFLVSLQAFSNLIRDWPASPAVRKTFDVVCGILIIGLCLAALPFVLDVAGEGSSVPMVWRIVLCALLVISVVLCLVGLVRDFNTTPEPIVEEYDPLEDLGLADARNDAPGEVLAGRPPPVDEAAGGVDPMRDPRPSERSVKQ</sequence>
<keyword evidence="2 9" id="KW-0813">Transport</keyword>
<evidence type="ECO:0000313" key="12">
    <source>
        <dbReference type="EMBL" id="MDY8110499.1"/>
    </source>
</evidence>
<comment type="similarity">
    <text evidence="8 9">Belongs to the TRAP transporter small permease family.</text>
</comment>
<evidence type="ECO:0000313" key="13">
    <source>
        <dbReference type="Proteomes" id="UP001294412"/>
    </source>
</evidence>
<evidence type="ECO:0000256" key="4">
    <source>
        <dbReference type="ARBA" id="ARBA00022519"/>
    </source>
</evidence>
<organism evidence="12 13">
    <name type="scientific">Fulvimarina uroteuthidis</name>
    <dbReference type="NCBI Taxonomy" id="3098149"/>
    <lineage>
        <taxon>Bacteria</taxon>
        <taxon>Pseudomonadati</taxon>
        <taxon>Pseudomonadota</taxon>
        <taxon>Alphaproteobacteria</taxon>
        <taxon>Hyphomicrobiales</taxon>
        <taxon>Aurantimonadaceae</taxon>
        <taxon>Fulvimarina</taxon>
    </lineage>
</organism>
<evidence type="ECO:0000256" key="8">
    <source>
        <dbReference type="ARBA" id="ARBA00038436"/>
    </source>
</evidence>
<feature type="transmembrane region" description="Helical" evidence="9">
    <location>
        <begin position="139"/>
        <end position="157"/>
    </location>
</feature>
<evidence type="ECO:0000256" key="6">
    <source>
        <dbReference type="ARBA" id="ARBA00022989"/>
    </source>
</evidence>
<evidence type="ECO:0000256" key="5">
    <source>
        <dbReference type="ARBA" id="ARBA00022692"/>
    </source>
</evidence>
<dbReference type="InterPro" id="IPR055348">
    <property type="entry name" value="DctQ"/>
</dbReference>
<dbReference type="RefSeq" id="WP_322188146.1">
    <property type="nucleotide sequence ID" value="NZ_JAXLPB010000005.1"/>
</dbReference>
<evidence type="ECO:0000256" key="1">
    <source>
        <dbReference type="ARBA" id="ARBA00004429"/>
    </source>
</evidence>
<evidence type="ECO:0000256" key="9">
    <source>
        <dbReference type="RuleBase" id="RU369079"/>
    </source>
</evidence>
<dbReference type="InterPro" id="IPR007387">
    <property type="entry name" value="TRAP_DctQ"/>
</dbReference>
<comment type="subcellular location">
    <subcellularLocation>
        <location evidence="1 9">Cell inner membrane</location>
        <topology evidence="1 9">Multi-pass membrane protein</topology>
    </subcellularLocation>
</comment>
<comment type="caution">
    <text evidence="12">The sequence shown here is derived from an EMBL/GenBank/DDBJ whole genome shotgun (WGS) entry which is preliminary data.</text>
</comment>
<proteinExistence type="inferred from homology"/>
<feature type="transmembrane region" description="Helical" evidence="9">
    <location>
        <begin position="52"/>
        <end position="70"/>
    </location>
</feature>
<accession>A0ABU5I6R0</accession>
<keyword evidence="4 9" id="KW-0997">Cell inner membrane</keyword>
<dbReference type="EMBL" id="JAXLPB010000005">
    <property type="protein sequence ID" value="MDY8110499.1"/>
    <property type="molecule type" value="Genomic_DNA"/>
</dbReference>
<keyword evidence="3" id="KW-1003">Cell membrane</keyword>
<keyword evidence="5 9" id="KW-0812">Transmembrane</keyword>
<keyword evidence="13" id="KW-1185">Reference proteome</keyword>
<feature type="compositionally biased region" description="Basic and acidic residues" evidence="10">
    <location>
        <begin position="273"/>
        <end position="286"/>
    </location>
</feature>